<evidence type="ECO:0000256" key="3">
    <source>
        <dbReference type="SAM" id="MobiDB-lite"/>
    </source>
</evidence>
<dbReference type="InterPro" id="IPR036188">
    <property type="entry name" value="FAD/NAD-bd_sf"/>
</dbReference>
<dbReference type="SUPFAM" id="SSF51905">
    <property type="entry name" value="FAD/NAD(P)-binding domain"/>
    <property type="match status" value="1"/>
</dbReference>
<organism evidence="5 6">
    <name type="scientific">Streptomyces melanosporofaciens</name>
    <dbReference type="NCBI Taxonomy" id="67327"/>
    <lineage>
        <taxon>Bacteria</taxon>
        <taxon>Bacillati</taxon>
        <taxon>Actinomycetota</taxon>
        <taxon>Actinomycetes</taxon>
        <taxon>Kitasatosporales</taxon>
        <taxon>Streptomycetaceae</taxon>
        <taxon>Streptomyces</taxon>
        <taxon>Streptomyces violaceusniger group</taxon>
    </lineage>
</organism>
<evidence type="ECO:0000313" key="5">
    <source>
        <dbReference type="EMBL" id="SEC87866.1"/>
    </source>
</evidence>
<evidence type="ECO:0000256" key="2">
    <source>
        <dbReference type="ARBA" id="ARBA00038396"/>
    </source>
</evidence>
<dbReference type="GO" id="GO:0016491">
    <property type="term" value="F:oxidoreductase activity"/>
    <property type="evidence" value="ECO:0007669"/>
    <property type="project" value="UniProtKB-KW"/>
</dbReference>
<dbReference type="InterPro" id="IPR050816">
    <property type="entry name" value="Flavin-dep_Halogenase_NPB"/>
</dbReference>
<dbReference type="Pfam" id="PF01494">
    <property type="entry name" value="FAD_binding_3"/>
    <property type="match status" value="1"/>
</dbReference>
<gene>
    <name evidence="5" type="ORF">SAMN04490356_5898</name>
</gene>
<feature type="region of interest" description="Disordered" evidence="3">
    <location>
        <begin position="19"/>
        <end position="57"/>
    </location>
</feature>
<name>A0A1H4W3F2_STRMJ</name>
<evidence type="ECO:0000256" key="1">
    <source>
        <dbReference type="ARBA" id="ARBA00023002"/>
    </source>
</evidence>
<accession>A0A1H4W3F2</accession>
<feature type="domain" description="FAD-binding" evidence="4">
    <location>
        <begin position="63"/>
        <end position="346"/>
    </location>
</feature>
<dbReference type="Proteomes" id="UP000198609">
    <property type="component" value="Unassembled WGS sequence"/>
</dbReference>
<evidence type="ECO:0000259" key="4">
    <source>
        <dbReference type="Pfam" id="PF01494"/>
    </source>
</evidence>
<protein>
    <submittedName>
        <fullName evidence="5">FAD binding domain-containing protein</fullName>
    </submittedName>
</protein>
<keyword evidence="1" id="KW-0560">Oxidoreductase</keyword>
<dbReference type="InterPro" id="IPR002938">
    <property type="entry name" value="FAD-bd"/>
</dbReference>
<evidence type="ECO:0000313" key="6">
    <source>
        <dbReference type="Proteomes" id="UP000198609"/>
    </source>
</evidence>
<dbReference type="PANTHER" id="PTHR43747">
    <property type="entry name" value="FAD-BINDING PROTEIN"/>
    <property type="match status" value="1"/>
</dbReference>
<dbReference type="Gene3D" id="3.50.50.60">
    <property type="entry name" value="FAD/NAD(P)-binding domain"/>
    <property type="match status" value="1"/>
</dbReference>
<dbReference type="PANTHER" id="PTHR43747:SF5">
    <property type="entry name" value="FAD-BINDING DOMAIN-CONTAINING PROTEIN"/>
    <property type="match status" value="1"/>
</dbReference>
<comment type="similarity">
    <text evidence="2">Belongs to the flavin-dependent halogenase family. Bacterial tryptophan halogenase subfamily.</text>
</comment>
<keyword evidence="6" id="KW-1185">Reference proteome</keyword>
<sequence length="465" mass="50543">MTVGYGGRYVRRHCGRSAHQWGIDGDAPGTSGIPSPSPRPGQIPRRQGGRHKSGPPPGILRLKRWGLLDEVAATGCPPIHSYGLQSGPVQLMAKLPAVEGVAEAYSPERAKLDEILLEAAVKAGAELREQVALRELLTDGQGTVIGVRAETEDRTPLVEHARLVVGADGSNSTVARLVGAEKYDSHPVLNKSHWSYWADLPHDGKVRTYRHRHQHAFTWPTHDGLTIVGVALPVGDFKASPDEERDATVIAAFEDVDPEFAARLRETRRVDKWMTGAVPNFLRHCHGPGWVLVGDAGYTRDPITAAGITDSLRGAELLVEAVEPALSGDRDLATALADYARRRDALVSGHFRYTRDHAALADYNREELEFIRAMARSPHHGSGMVGMFATIVPPSEFYSPGNIHALFDHIPPGPEPGWKIRMVRWLVRGAPRHLPPATRLADRLIAANLGSMGTFLLDSPVAGAA</sequence>
<proteinExistence type="inferred from homology"/>
<reference evidence="6" key="1">
    <citation type="submission" date="2016-10" db="EMBL/GenBank/DDBJ databases">
        <authorList>
            <person name="Varghese N."/>
            <person name="Submissions S."/>
        </authorList>
    </citation>
    <scope>NUCLEOTIDE SEQUENCE [LARGE SCALE GENOMIC DNA]</scope>
    <source>
        <strain evidence="6">DSM 40318</strain>
    </source>
</reference>
<dbReference type="EMBL" id="FNST01000002">
    <property type="protein sequence ID" value="SEC87866.1"/>
    <property type="molecule type" value="Genomic_DNA"/>
</dbReference>
<dbReference type="GO" id="GO:0071949">
    <property type="term" value="F:FAD binding"/>
    <property type="evidence" value="ECO:0007669"/>
    <property type="project" value="InterPro"/>
</dbReference>
<dbReference type="AlphaFoldDB" id="A0A1H4W3F2"/>